<organism evidence="7 8">
    <name type="scientific">Paraclostridium tenue</name>
    <dbReference type="NCBI Taxonomy" id="1737"/>
    <lineage>
        <taxon>Bacteria</taxon>
        <taxon>Bacillati</taxon>
        <taxon>Bacillota</taxon>
        <taxon>Clostridia</taxon>
        <taxon>Peptostreptococcales</taxon>
        <taxon>Peptostreptococcaceae</taxon>
        <taxon>Paraclostridium</taxon>
    </lineage>
</organism>
<proteinExistence type="inferred from homology"/>
<keyword evidence="2 5" id="KW-0805">Transcription regulation</keyword>
<dbReference type="PANTHER" id="PTHR34824:SF1">
    <property type="entry name" value="HEAT-INDUCIBLE TRANSCRIPTION REPRESSOR HRCA"/>
    <property type="match status" value="1"/>
</dbReference>
<dbReference type="SUPFAM" id="SSF46785">
    <property type="entry name" value="Winged helix' DNA-binding domain"/>
    <property type="match status" value="1"/>
</dbReference>
<dbReference type="Gene3D" id="1.10.10.10">
    <property type="entry name" value="Winged helix-like DNA-binding domain superfamily/Winged helix DNA-binding domain"/>
    <property type="match status" value="1"/>
</dbReference>
<dbReference type="HAMAP" id="MF_00081">
    <property type="entry name" value="HrcA"/>
    <property type="match status" value="1"/>
</dbReference>
<sequence length="340" mass="38347">MVELNERKLNILKAIVKDYIETAEAVGSRTLSKKYELGISAATIRNEMADLEELGYLIQPHTSSGRIPSEKGYKLYVDSLMKEHELDNVEKKLIKESINKNINYMNDLIHETSKLISKLTNYTTIAVTKNVSSLQNIKHIQLVGLDEKSIVLIVVTEKGEIKNTNLSTNVQIDQAKLNLISDNLTRKLSGKNITEIDDEFLNYIKYEITENSLVIDKLIDSLNFGFEENDTSISLSGATNIFNFPEFSDVVRAKTFLTMLEEKENISSMLKSRGIQKENLNIIIGSDNECKVAQDCSIITATYNIDKDVVGKISLIGPTRMDYAKVYSILNYMGLLLNKK</sequence>
<dbReference type="PANTHER" id="PTHR34824">
    <property type="entry name" value="HEAT-INDUCIBLE TRANSCRIPTION REPRESSOR HRCA"/>
    <property type="match status" value="1"/>
</dbReference>
<evidence type="ECO:0000256" key="3">
    <source>
        <dbReference type="ARBA" id="ARBA00023016"/>
    </source>
</evidence>
<dbReference type="InterPro" id="IPR023120">
    <property type="entry name" value="WHTH_transcript_rep_HrcA_IDD"/>
</dbReference>
<dbReference type="InterPro" id="IPR036390">
    <property type="entry name" value="WH_DNA-bd_sf"/>
</dbReference>
<evidence type="ECO:0000256" key="1">
    <source>
        <dbReference type="ARBA" id="ARBA00022491"/>
    </source>
</evidence>
<reference evidence="7 8" key="1">
    <citation type="journal article" date="2019" name="Int. J. Syst. Evol. Microbiol.">
        <title>The Global Catalogue of Microorganisms (GCM) 10K type strain sequencing project: providing services to taxonomists for standard genome sequencing and annotation.</title>
        <authorList>
            <consortium name="The Broad Institute Genomics Platform"/>
            <consortium name="The Broad Institute Genome Sequencing Center for Infectious Disease"/>
            <person name="Wu L."/>
            <person name="Ma J."/>
        </authorList>
    </citation>
    <scope>NUCLEOTIDE SEQUENCE [LARGE SCALE GENOMIC DNA]</scope>
    <source>
        <strain evidence="7 8">JCM 6486</strain>
    </source>
</reference>
<dbReference type="Pfam" id="PF01628">
    <property type="entry name" value="HrcA"/>
    <property type="match status" value="1"/>
</dbReference>
<evidence type="ECO:0000313" key="8">
    <source>
        <dbReference type="Proteomes" id="UP001400965"/>
    </source>
</evidence>
<protein>
    <recommendedName>
        <fullName evidence="5">Heat-inducible transcription repressor HrcA</fullName>
    </recommendedName>
</protein>
<keyword evidence="8" id="KW-1185">Reference proteome</keyword>
<dbReference type="SUPFAM" id="SSF55781">
    <property type="entry name" value="GAF domain-like"/>
    <property type="match status" value="1"/>
</dbReference>
<dbReference type="PIRSF" id="PIRSF005485">
    <property type="entry name" value="HrcA"/>
    <property type="match status" value="1"/>
</dbReference>
<name>A0ABN1LZV6_9FIRM</name>
<keyword evidence="3 5" id="KW-0346">Stress response</keyword>
<comment type="similarity">
    <text evidence="5">Belongs to the HrcA family.</text>
</comment>
<evidence type="ECO:0000256" key="5">
    <source>
        <dbReference type="HAMAP-Rule" id="MF_00081"/>
    </source>
</evidence>
<dbReference type="Proteomes" id="UP001400965">
    <property type="component" value="Unassembled WGS sequence"/>
</dbReference>
<keyword evidence="4 5" id="KW-0804">Transcription</keyword>
<feature type="domain" description="Heat-inducible transcription repressor HrcA C-terminal" evidence="6">
    <location>
        <begin position="107"/>
        <end position="326"/>
    </location>
</feature>
<keyword evidence="1 5" id="KW-0678">Repressor</keyword>
<dbReference type="InterPro" id="IPR036388">
    <property type="entry name" value="WH-like_DNA-bd_sf"/>
</dbReference>
<dbReference type="InterPro" id="IPR021153">
    <property type="entry name" value="HrcA_C"/>
</dbReference>
<evidence type="ECO:0000259" key="6">
    <source>
        <dbReference type="Pfam" id="PF01628"/>
    </source>
</evidence>
<dbReference type="NCBIfam" id="TIGR00331">
    <property type="entry name" value="hrcA"/>
    <property type="match status" value="1"/>
</dbReference>
<dbReference type="Gene3D" id="3.30.390.60">
    <property type="entry name" value="Heat-inducible transcription repressor hrca homolog, domain 3"/>
    <property type="match status" value="1"/>
</dbReference>
<gene>
    <name evidence="5 7" type="primary">hrcA</name>
    <name evidence="7" type="ORF">GCM10008917_07900</name>
</gene>
<evidence type="ECO:0000256" key="4">
    <source>
        <dbReference type="ARBA" id="ARBA00023163"/>
    </source>
</evidence>
<evidence type="ECO:0000313" key="7">
    <source>
        <dbReference type="EMBL" id="GAA0862464.1"/>
    </source>
</evidence>
<dbReference type="InterPro" id="IPR002571">
    <property type="entry name" value="HrcA"/>
</dbReference>
<accession>A0ABN1LZV6</accession>
<dbReference type="EMBL" id="BAAACP010000003">
    <property type="protein sequence ID" value="GAA0862464.1"/>
    <property type="molecule type" value="Genomic_DNA"/>
</dbReference>
<evidence type="ECO:0000256" key="2">
    <source>
        <dbReference type="ARBA" id="ARBA00023015"/>
    </source>
</evidence>
<comment type="function">
    <text evidence="5">Negative regulator of class I heat shock genes (grpE-dnaK-dnaJ and groELS operons). Prevents heat-shock induction of these operons.</text>
</comment>
<comment type="caution">
    <text evidence="7">The sequence shown here is derived from an EMBL/GenBank/DDBJ whole genome shotgun (WGS) entry which is preliminary data.</text>
</comment>
<dbReference type="InterPro" id="IPR029016">
    <property type="entry name" value="GAF-like_dom_sf"/>
</dbReference>
<dbReference type="Gene3D" id="3.30.450.40">
    <property type="match status" value="1"/>
</dbReference>